<evidence type="ECO:0000256" key="2">
    <source>
        <dbReference type="SAM" id="Phobius"/>
    </source>
</evidence>
<evidence type="ECO:0008006" key="5">
    <source>
        <dbReference type="Google" id="ProtNLM"/>
    </source>
</evidence>
<comment type="caution">
    <text evidence="3">The sequence shown here is derived from an EMBL/GenBank/DDBJ whole genome shotgun (WGS) entry which is preliminary data.</text>
</comment>
<dbReference type="AlphaFoldDB" id="A0A8J3KK88"/>
<feature type="region of interest" description="Disordered" evidence="1">
    <location>
        <begin position="175"/>
        <end position="204"/>
    </location>
</feature>
<accession>A0A8J3KK88</accession>
<keyword evidence="2" id="KW-1133">Transmembrane helix</keyword>
<dbReference type="Proteomes" id="UP000659904">
    <property type="component" value="Unassembled WGS sequence"/>
</dbReference>
<proteinExistence type="predicted"/>
<dbReference type="EMBL" id="BONH01000041">
    <property type="protein sequence ID" value="GIG01573.1"/>
    <property type="molecule type" value="Genomic_DNA"/>
</dbReference>
<feature type="transmembrane region" description="Helical" evidence="2">
    <location>
        <begin position="6"/>
        <end position="27"/>
    </location>
</feature>
<sequence length="204" mass="22780">MDTGQIIMLLIVLAAVAACAYVAWTALRRQSLRRRFGPEYDRAVAEHDTRTEAERDLRDRERRHAELELRELTPEDHAQFVVRWHALQSHFIDAPADAVGEADVLVRDLITARGYPGDDDEEQLAQLSVDHAATLASYREAREIADRNSRGEAGTEDLRIAVVRYRELVAQLLGEDPVPAEPTPTAAADAAATPTPRRDEEVHA</sequence>
<keyword evidence="2" id="KW-0812">Transmembrane</keyword>
<evidence type="ECO:0000256" key="1">
    <source>
        <dbReference type="SAM" id="MobiDB-lite"/>
    </source>
</evidence>
<gene>
    <name evidence="3" type="ORF">Cci01nite_66660</name>
</gene>
<keyword evidence="4" id="KW-1185">Reference proteome</keyword>
<evidence type="ECO:0000313" key="3">
    <source>
        <dbReference type="EMBL" id="GIG01573.1"/>
    </source>
</evidence>
<name>A0A8J3KK88_9ACTN</name>
<keyword evidence="2" id="KW-0472">Membrane</keyword>
<dbReference type="RefSeq" id="WP_203832223.1">
    <property type="nucleotide sequence ID" value="NZ_BONH01000041.1"/>
</dbReference>
<organism evidence="3 4">
    <name type="scientific">Catellatospora citrea</name>
    <dbReference type="NCBI Taxonomy" id="53366"/>
    <lineage>
        <taxon>Bacteria</taxon>
        <taxon>Bacillati</taxon>
        <taxon>Actinomycetota</taxon>
        <taxon>Actinomycetes</taxon>
        <taxon>Micromonosporales</taxon>
        <taxon>Micromonosporaceae</taxon>
        <taxon>Catellatospora</taxon>
    </lineage>
</organism>
<evidence type="ECO:0000313" key="4">
    <source>
        <dbReference type="Proteomes" id="UP000659904"/>
    </source>
</evidence>
<feature type="compositionally biased region" description="Low complexity" evidence="1">
    <location>
        <begin position="183"/>
        <end position="195"/>
    </location>
</feature>
<reference evidence="3 4" key="1">
    <citation type="submission" date="2021-01" db="EMBL/GenBank/DDBJ databases">
        <title>Whole genome shotgun sequence of Catellatospora citrea NBRC 14495.</title>
        <authorList>
            <person name="Komaki H."/>
            <person name="Tamura T."/>
        </authorList>
    </citation>
    <scope>NUCLEOTIDE SEQUENCE [LARGE SCALE GENOMIC DNA]</scope>
    <source>
        <strain evidence="3 4">NBRC 14495</strain>
    </source>
</reference>
<protein>
    <recommendedName>
        <fullName evidence="5">Secreted protein</fullName>
    </recommendedName>
</protein>